<feature type="region of interest" description="Disordered" evidence="1">
    <location>
        <begin position="26"/>
        <end position="45"/>
    </location>
</feature>
<proteinExistence type="predicted"/>
<evidence type="ECO:0000313" key="4">
    <source>
        <dbReference type="Proteomes" id="UP000030762"/>
    </source>
</evidence>
<dbReference type="EMBL" id="JH767159">
    <property type="protein sequence ID" value="EQC33425.1"/>
    <property type="molecule type" value="Genomic_DNA"/>
</dbReference>
<dbReference type="VEuPathDB" id="FungiDB:SDRG_08940"/>
<gene>
    <name evidence="3" type="ORF">SDRG_08940</name>
</gene>
<dbReference type="InParanoid" id="T0QI76"/>
<dbReference type="SUPFAM" id="SSF53098">
    <property type="entry name" value="Ribonuclease H-like"/>
    <property type="match status" value="1"/>
</dbReference>
<dbReference type="InterPro" id="IPR012337">
    <property type="entry name" value="RNaseH-like_sf"/>
</dbReference>
<feature type="domain" description="HAT C-terminal dimerisation" evidence="2">
    <location>
        <begin position="54"/>
        <end position="105"/>
    </location>
</feature>
<dbReference type="RefSeq" id="XP_008613065.1">
    <property type="nucleotide sequence ID" value="XM_008614843.1"/>
</dbReference>
<keyword evidence="4" id="KW-1185">Reference proteome</keyword>
<organism evidence="3 4">
    <name type="scientific">Saprolegnia diclina (strain VS20)</name>
    <dbReference type="NCBI Taxonomy" id="1156394"/>
    <lineage>
        <taxon>Eukaryota</taxon>
        <taxon>Sar</taxon>
        <taxon>Stramenopiles</taxon>
        <taxon>Oomycota</taxon>
        <taxon>Saprolegniomycetes</taxon>
        <taxon>Saprolegniales</taxon>
        <taxon>Saprolegniaceae</taxon>
        <taxon>Saprolegnia</taxon>
    </lineage>
</organism>
<dbReference type="GO" id="GO:0046983">
    <property type="term" value="F:protein dimerization activity"/>
    <property type="evidence" value="ECO:0007669"/>
    <property type="project" value="InterPro"/>
</dbReference>
<evidence type="ECO:0000259" key="2">
    <source>
        <dbReference type="Pfam" id="PF05699"/>
    </source>
</evidence>
<name>T0QI76_SAPDV</name>
<sequence>MPMASRRTRWLRHRWRSRSLSPTHSLCRRGASMTRPSPRTSSRRSFHWYTSPRPVLYKIAMDYLSIPTTAVPSERANSAAKRVFEGRDSLGDNMFKAQMCAKSWMQLAKALDFPLPDDYLQALDDLKARVDLLEMAKEDPVIQYYLDCDLKSE</sequence>
<protein>
    <recommendedName>
        <fullName evidence="2">HAT C-terminal dimerisation domain-containing protein</fullName>
    </recommendedName>
</protein>
<dbReference type="AlphaFoldDB" id="T0QI76"/>
<dbReference type="GeneID" id="19949667"/>
<evidence type="ECO:0000313" key="3">
    <source>
        <dbReference type="EMBL" id="EQC33425.1"/>
    </source>
</evidence>
<dbReference type="InterPro" id="IPR008906">
    <property type="entry name" value="HATC_C_dom"/>
</dbReference>
<accession>T0QI76</accession>
<evidence type="ECO:0000256" key="1">
    <source>
        <dbReference type="SAM" id="MobiDB-lite"/>
    </source>
</evidence>
<dbReference type="OrthoDB" id="128629at2759"/>
<dbReference type="Pfam" id="PF05699">
    <property type="entry name" value="Dimer_Tnp_hAT"/>
    <property type="match status" value="1"/>
</dbReference>
<reference evidence="3 4" key="1">
    <citation type="submission" date="2012-04" db="EMBL/GenBank/DDBJ databases">
        <title>The Genome Sequence of Saprolegnia declina VS20.</title>
        <authorList>
            <consortium name="The Broad Institute Genome Sequencing Platform"/>
            <person name="Russ C."/>
            <person name="Nusbaum C."/>
            <person name="Tyler B."/>
            <person name="van West P."/>
            <person name="Dieguez-Uribeondo J."/>
            <person name="de Bruijn I."/>
            <person name="Tripathy S."/>
            <person name="Jiang R."/>
            <person name="Young S.K."/>
            <person name="Zeng Q."/>
            <person name="Gargeya S."/>
            <person name="Fitzgerald M."/>
            <person name="Haas B."/>
            <person name="Abouelleil A."/>
            <person name="Alvarado L."/>
            <person name="Arachchi H.M."/>
            <person name="Berlin A."/>
            <person name="Chapman S.B."/>
            <person name="Goldberg J."/>
            <person name="Griggs A."/>
            <person name="Gujja S."/>
            <person name="Hansen M."/>
            <person name="Howarth C."/>
            <person name="Imamovic A."/>
            <person name="Larimer J."/>
            <person name="McCowen C."/>
            <person name="Montmayeur A."/>
            <person name="Murphy C."/>
            <person name="Neiman D."/>
            <person name="Pearson M."/>
            <person name="Priest M."/>
            <person name="Roberts A."/>
            <person name="Saif S."/>
            <person name="Shea T."/>
            <person name="Sisk P."/>
            <person name="Sykes S."/>
            <person name="Wortman J."/>
            <person name="Nusbaum C."/>
            <person name="Birren B."/>
        </authorList>
    </citation>
    <scope>NUCLEOTIDE SEQUENCE [LARGE SCALE GENOMIC DNA]</scope>
    <source>
        <strain evidence="3 4">VS20</strain>
    </source>
</reference>
<dbReference type="Proteomes" id="UP000030762">
    <property type="component" value="Unassembled WGS sequence"/>
</dbReference>